<evidence type="ECO:0000313" key="4">
    <source>
        <dbReference type="Proteomes" id="UP001205890"/>
    </source>
</evidence>
<dbReference type="InterPro" id="IPR050300">
    <property type="entry name" value="GDXG_lipolytic_enzyme"/>
</dbReference>
<accession>A0ABT1LAU8</accession>
<dbReference type="SUPFAM" id="SSF53474">
    <property type="entry name" value="alpha/beta-Hydrolases"/>
    <property type="match status" value="1"/>
</dbReference>
<evidence type="ECO:0000259" key="2">
    <source>
        <dbReference type="Pfam" id="PF20434"/>
    </source>
</evidence>
<keyword evidence="1 3" id="KW-0378">Hydrolase</keyword>
<dbReference type="Gene3D" id="3.40.50.1820">
    <property type="entry name" value="alpha/beta hydrolase"/>
    <property type="match status" value="1"/>
</dbReference>
<dbReference type="RefSeq" id="WP_254739299.1">
    <property type="nucleotide sequence ID" value="NZ_JANCLU010000003.1"/>
</dbReference>
<comment type="caution">
    <text evidence="3">The sequence shown here is derived from an EMBL/GenBank/DDBJ whole genome shotgun (WGS) entry which is preliminary data.</text>
</comment>
<keyword evidence="4" id="KW-1185">Reference proteome</keyword>
<dbReference type="EMBL" id="JANCLU010000003">
    <property type="protein sequence ID" value="MCP8937895.1"/>
    <property type="molecule type" value="Genomic_DNA"/>
</dbReference>
<feature type="domain" description="BD-FAE-like" evidence="2">
    <location>
        <begin position="58"/>
        <end position="158"/>
    </location>
</feature>
<gene>
    <name evidence="3" type="ORF">NK718_05155</name>
</gene>
<dbReference type="InterPro" id="IPR049492">
    <property type="entry name" value="BD-FAE-like_dom"/>
</dbReference>
<proteinExistence type="predicted"/>
<dbReference type="GO" id="GO:0016787">
    <property type="term" value="F:hydrolase activity"/>
    <property type="evidence" value="ECO:0007669"/>
    <property type="project" value="UniProtKB-KW"/>
</dbReference>
<reference evidence="3 4" key="1">
    <citation type="submission" date="2022-07" db="EMBL/GenBank/DDBJ databases">
        <authorList>
            <person name="Li W.-J."/>
            <person name="Deng Q.-Q."/>
        </authorList>
    </citation>
    <scope>NUCLEOTIDE SEQUENCE [LARGE SCALE GENOMIC DNA]</scope>
    <source>
        <strain evidence="3 4">SYSU M60028</strain>
    </source>
</reference>
<dbReference type="PANTHER" id="PTHR48081:SF33">
    <property type="entry name" value="KYNURENINE FORMAMIDASE"/>
    <property type="match status" value="1"/>
</dbReference>
<dbReference type="InterPro" id="IPR029058">
    <property type="entry name" value="AB_hydrolase_fold"/>
</dbReference>
<dbReference type="Proteomes" id="UP001205890">
    <property type="component" value="Unassembled WGS sequence"/>
</dbReference>
<sequence length="288" mass="30897">MLWRHYPDKTALDAQFTLDTIADLTAVMQRRLDLSARARATLPHRLKIPYGAGPDATLDLFLPPEAARPAPVLMFIHGGFWKALDAATFSFVGGFAPLGALVAVIDYPLIPSVRMDGIVDHVGQALAWLARHAGEHGGDPARLHVAGHSAGGHLTAVALDRGWQEEHGIPAGAVRGGVALSGVFELEPLRRSFQQETLGFTQEEAERWSPLRRVPERAGPLVVAVGGGETQEFIDQSLEFTDAWRAAGHAAELHVVARANHIDILTDAFAQPGAPLHSAVLRQMGLAG</sequence>
<organism evidence="3 4">
    <name type="scientific">Alsobacter ponti</name>
    <dbReference type="NCBI Taxonomy" id="2962936"/>
    <lineage>
        <taxon>Bacteria</taxon>
        <taxon>Pseudomonadati</taxon>
        <taxon>Pseudomonadota</taxon>
        <taxon>Alphaproteobacteria</taxon>
        <taxon>Hyphomicrobiales</taxon>
        <taxon>Alsobacteraceae</taxon>
        <taxon>Alsobacter</taxon>
    </lineage>
</organism>
<dbReference type="PANTHER" id="PTHR48081">
    <property type="entry name" value="AB HYDROLASE SUPERFAMILY PROTEIN C4A8.06C"/>
    <property type="match status" value="1"/>
</dbReference>
<protein>
    <submittedName>
        <fullName evidence="3">Alpha/beta hydrolase</fullName>
    </submittedName>
</protein>
<evidence type="ECO:0000256" key="1">
    <source>
        <dbReference type="ARBA" id="ARBA00022801"/>
    </source>
</evidence>
<evidence type="ECO:0000313" key="3">
    <source>
        <dbReference type="EMBL" id="MCP8937895.1"/>
    </source>
</evidence>
<dbReference type="Pfam" id="PF20434">
    <property type="entry name" value="BD-FAE"/>
    <property type="match status" value="1"/>
</dbReference>
<name>A0ABT1LAU8_9HYPH</name>